<dbReference type="STRING" id="195105.CN97_03250"/>
<dbReference type="Pfam" id="PF07183">
    <property type="entry name" value="DUF1403"/>
    <property type="match status" value="1"/>
</dbReference>
<gene>
    <name evidence="1" type="ORF">CN97_03250</name>
</gene>
<dbReference type="Proteomes" id="UP000028826">
    <property type="component" value="Unassembled WGS sequence"/>
</dbReference>
<proteinExistence type="predicted"/>
<dbReference type="InterPro" id="IPR009843">
    <property type="entry name" value="DUF1403"/>
</dbReference>
<organism evidence="1 2">
    <name type="scientific">Haematobacter massiliensis</name>
    <dbReference type="NCBI Taxonomy" id="195105"/>
    <lineage>
        <taxon>Bacteria</taxon>
        <taxon>Pseudomonadati</taxon>
        <taxon>Pseudomonadota</taxon>
        <taxon>Alphaproteobacteria</taxon>
        <taxon>Rhodobacterales</taxon>
        <taxon>Paracoccaceae</taxon>
        <taxon>Haematobacter</taxon>
    </lineage>
</organism>
<evidence type="ECO:0000313" key="1">
    <source>
        <dbReference type="EMBL" id="KFI26352.1"/>
    </source>
</evidence>
<dbReference type="RefSeq" id="WP_035714019.1">
    <property type="nucleotide sequence ID" value="NZ_JGYG01000016.1"/>
</dbReference>
<dbReference type="OrthoDB" id="7865302at2"/>
<accession>A0A086XWF2</accession>
<keyword evidence="2" id="KW-1185">Reference proteome</keyword>
<name>A0A086XWF2_9RHOB</name>
<dbReference type="AlphaFoldDB" id="A0A086XWF2"/>
<evidence type="ECO:0008006" key="3">
    <source>
        <dbReference type="Google" id="ProtNLM"/>
    </source>
</evidence>
<sequence>MGKPRAEPLETLPMLPPLPGWIVSAPSEPPEAAAFRSGAALAHLGQAMASGDVPLALWRDRLALTAAENCAAMAGRREGQGALRDALHLTGPGDDPGPAGRIARQWSRAAARPVSVAHLVNTLDGVTAERIALCLDATGPTPVDRAAQVVEAVLTDSPRAEAAALILSDAALAKALGATHVLPLLALTLKPRDIRLRGDDLRLACHRAVVSAVRQALPLAGDLARAAARLRAVAPKLRAKAAGRAVDLFLSRDALVPGALAFMSDRAARRLCDRLVALGAVRELTGRDTFRLYGV</sequence>
<dbReference type="EMBL" id="JGYG01000016">
    <property type="protein sequence ID" value="KFI26352.1"/>
    <property type="molecule type" value="Genomic_DNA"/>
</dbReference>
<evidence type="ECO:0000313" key="2">
    <source>
        <dbReference type="Proteomes" id="UP000028826"/>
    </source>
</evidence>
<comment type="caution">
    <text evidence="1">The sequence shown here is derived from an EMBL/GenBank/DDBJ whole genome shotgun (WGS) entry which is preliminary data.</text>
</comment>
<dbReference type="eggNOG" id="ENOG502Z8P4">
    <property type="taxonomic scope" value="Bacteria"/>
</dbReference>
<reference evidence="1 2" key="1">
    <citation type="submission" date="2014-03" db="EMBL/GenBank/DDBJ databases">
        <title>Genome of Haematobacter massiliensis CCUG 47968.</title>
        <authorList>
            <person name="Wang D."/>
            <person name="Wang G."/>
        </authorList>
    </citation>
    <scope>NUCLEOTIDE SEQUENCE [LARGE SCALE GENOMIC DNA]</scope>
    <source>
        <strain evidence="1 2">CCUG 47968</strain>
    </source>
</reference>
<protein>
    <recommendedName>
        <fullName evidence="3">DUF1403 family protein</fullName>
    </recommendedName>
</protein>